<evidence type="ECO:0000313" key="4">
    <source>
        <dbReference type="Proteomes" id="UP000306317"/>
    </source>
</evidence>
<dbReference type="EMBL" id="MWIO01000003">
    <property type="protein sequence ID" value="THD10063.1"/>
    <property type="molecule type" value="Genomic_DNA"/>
</dbReference>
<sequence>MASGALTLACLLLAACGTPTAKDFKGSWRPVNHFRTVPTEIPLHRHYVYFAAPVDGTLKSMLARWAHDTERSLDYQLSYDVTLYQAVATLRTPDIEAAVGELNAVYAAQGVRVAVQSGEILVTSRDRHAPSSAPAASGNGPKTEAATP</sequence>
<protein>
    <recommendedName>
        <fullName evidence="5">Toxin co-regulated pilus biosynthesis protein Q C-terminal domain-containing protein</fullName>
    </recommendedName>
</protein>
<feature type="region of interest" description="Disordered" evidence="1">
    <location>
        <begin position="124"/>
        <end position="148"/>
    </location>
</feature>
<keyword evidence="2" id="KW-0732">Signal</keyword>
<gene>
    <name evidence="3" type="ORF">B1991_00685</name>
</gene>
<keyword evidence="4" id="KW-1185">Reference proteome</keyword>
<evidence type="ECO:0000313" key="3">
    <source>
        <dbReference type="EMBL" id="THD10063.1"/>
    </source>
</evidence>
<accession>A0A4S3KME2</accession>
<dbReference type="Proteomes" id="UP000306317">
    <property type="component" value="Unassembled WGS sequence"/>
</dbReference>
<evidence type="ECO:0000256" key="1">
    <source>
        <dbReference type="SAM" id="MobiDB-lite"/>
    </source>
</evidence>
<comment type="caution">
    <text evidence="3">The sequence shown here is derived from an EMBL/GenBank/DDBJ whole genome shotgun (WGS) entry which is preliminary data.</text>
</comment>
<name>A0A4S3KME2_9GAMM</name>
<feature type="signal peptide" evidence="2">
    <location>
        <begin position="1"/>
        <end position="21"/>
    </location>
</feature>
<proteinExistence type="predicted"/>
<dbReference type="Gene3D" id="3.55.50.70">
    <property type="match status" value="1"/>
</dbReference>
<evidence type="ECO:0000256" key="2">
    <source>
        <dbReference type="SAM" id="SignalP"/>
    </source>
</evidence>
<reference evidence="3 4" key="1">
    <citation type="submission" date="2017-02" db="EMBL/GenBank/DDBJ databases">
        <title>Whole genome sequencing of Rhodanobacter lindaniclasticus DSM 17932.</title>
        <authorList>
            <person name="Kumar S."/>
            <person name="Patil P."/>
            <person name="Patil P.B."/>
        </authorList>
    </citation>
    <scope>NUCLEOTIDE SEQUENCE [LARGE SCALE GENOMIC DNA]</scope>
    <source>
        <strain evidence="3 4">DSM 17932</strain>
    </source>
</reference>
<feature type="chain" id="PRO_5020473169" description="Toxin co-regulated pilus biosynthesis protein Q C-terminal domain-containing protein" evidence="2">
    <location>
        <begin position="22"/>
        <end position="148"/>
    </location>
</feature>
<evidence type="ECO:0008006" key="5">
    <source>
        <dbReference type="Google" id="ProtNLM"/>
    </source>
</evidence>
<organism evidence="3 4">
    <name type="scientific">Rhodanobacter lindaniclasticus</name>
    <dbReference type="NCBI Taxonomy" id="75310"/>
    <lineage>
        <taxon>Bacteria</taxon>
        <taxon>Pseudomonadati</taxon>
        <taxon>Pseudomonadota</taxon>
        <taxon>Gammaproteobacteria</taxon>
        <taxon>Lysobacterales</taxon>
        <taxon>Rhodanobacteraceae</taxon>
        <taxon>Rhodanobacter</taxon>
    </lineage>
</organism>
<dbReference type="AlphaFoldDB" id="A0A4S3KME2"/>